<keyword evidence="2" id="KW-0067">ATP-binding</keyword>
<evidence type="ECO:0000259" key="4">
    <source>
        <dbReference type="Pfam" id="PF00501"/>
    </source>
</evidence>
<feature type="domain" description="AMP-dependent synthetase/ligase" evidence="4">
    <location>
        <begin position="18"/>
        <end position="425"/>
    </location>
</feature>
<reference evidence="5 6" key="1">
    <citation type="submission" date="2021-08" db="EMBL/GenBank/DDBJ databases">
        <title>Caldovatus sediminis gen. nov., sp. nov., a moderately thermophilic bacterium isolated from a hot spring.</title>
        <authorList>
            <person name="Hu C.-J."/>
            <person name="Li W.-J."/>
            <person name="Xian W.-D."/>
        </authorList>
    </citation>
    <scope>NUCLEOTIDE SEQUENCE [LARGE SCALE GENOMIC DNA]</scope>
    <source>
        <strain evidence="5 6">SYSU G05006</strain>
    </source>
</reference>
<evidence type="ECO:0000256" key="3">
    <source>
        <dbReference type="ARBA" id="ARBA00024484"/>
    </source>
</evidence>
<evidence type="ECO:0000313" key="6">
    <source>
        <dbReference type="Proteomes" id="UP001519924"/>
    </source>
</evidence>
<comment type="catalytic activity">
    <reaction evidence="3">
        <text>a long-chain fatty acid + ATP + CoA = a long-chain fatty acyl-CoA + AMP + diphosphate</text>
        <dbReference type="Rhea" id="RHEA:15421"/>
        <dbReference type="ChEBI" id="CHEBI:30616"/>
        <dbReference type="ChEBI" id="CHEBI:33019"/>
        <dbReference type="ChEBI" id="CHEBI:57287"/>
        <dbReference type="ChEBI" id="CHEBI:57560"/>
        <dbReference type="ChEBI" id="CHEBI:83139"/>
        <dbReference type="ChEBI" id="CHEBI:456215"/>
        <dbReference type="EC" id="6.2.1.3"/>
    </reaction>
    <physiologicalReaction direction="left-to-right" evidence="3">
        <dbReference type="Rhea" id="RHEA:15422"/>
    </physiologicalReaction>
</comment>
<comment type="caution">
    <text evidence="5">The sequence shown here is derived from an EMBL/GenBank/DDBJ whole genome shotgun (WGS) entry which is preliminary data.</text>
</comment>
<accession>A0ABS7F5D4</accession>
<proteinExistence type="predicted"/>
<keyword evidence="6" id="KW-1185">Reference proteome</keyword>
<dbReference type="SUPFAM" id="SSF56801">
    <property type="entry name" value="Acetyl-CoA synthetase-like"/>
    <property type="match status" value="1"/>
</dbReference>
<dbReference type="EMBL" id="JAHZUY010000055">
    <property type="protein sequence ID" value="MBW8270834.1"/>
    <property type="molecule type" value="Genomic_DNA"/>
</dbReference>
<dbReference type="Pfam" id="PF00501">
    <property type="entry name" value="AMP-binding"/>
    <property type="match status" value="1"/>
</dbReference>
<dbReference type="PANTHER" id="PTHR43272">
    <property type="entry name" value="LONG-CHAIN-FATTY-ACID--COA LIGASE"/>
    <property type="match status" value="1"/>
</dbReference>
<evidence type="ECO:0000256" key="1">
    <source>
        <dbReference type="ARBA" id="ARBA00022741"/>
    </source>
</evidence>
<dbReference type="Gene3D" id="3.40.50.12780">
    <property type="entry name" value="N-terminal domain of ligase-like"/>
    <property type="match status" value="1"/>
</dbReference>
<dbReference type="Proteomes" id="UP001519924">
    <property type="component" value="Unassembled WGS sequence"/>
</dbReference>
<dbReference type="RefSeq" id="WP_220118614.1">
    <property type="nucleotide sequence ID" value="NZ_JAHZUY010000055.1"/>
</dbReference>
<dbReference type="InterPro" id="IPR045851">
    <property type="entry name" value="AMP-bd_C_sf"/>
</dbReference>
<dbReference type="InterPro" id="IPR000873">
    <property type="entry name" value="AMP-dep_synth/lig_dom"/>
</dbReference>
<keyword evidence="1" id="KW-0547">Nucleotide-binding</keyword>
<dbReference type="PANTHER" id="PTHR43272:SF33">
    <property type="entry name" value="AMP-BINDING DOMAIN-CONTAINING PROTEIN-RELATED"/>
    <property type="match status" value="1"/>
</dbReference>
<sequence>MAYERGTWPTLPAMMLARARQWAGRPMLRYWRGGAWRRMAWGEFARQVAAVAAFLRARGVAPGDRVLIVSENRPEFPIADTAIMAIGAVSVPTYTTNTVADHAHILRDSGASAAVVSTRRLAERVLDAARASGPGLALLLCCDDPPPAPEGVAVHRWEEALAAPGDPALLEAEANAAPPTRLACLIYTSGTGGAPKGVMLPHRAMLANREGVRVLAERLDFTGERYLSFLPLSHSYEHTVGGFLLPSFGMEVVYSRGADRLAAELQEVRPAVLTAVPRLFEVLRARMLAELEKGPALRRRLFARAIALGLRRMDGPPLGPLERLEDAALERLVRDRVRARFGGRLVALVSGGARLDPDLSGFFLALGLPVIQGYGQTEAGPVVSVNPPWANRRHTVGPPLAGVAVRIAEDGELLVRGDLVMDGYWNNAEATAAALRPAAGDPPGAPPWLHTGDIGALDADGYLRITDRKRDFIKTLGGEMVSPARIEGLLMAEPEIAQAVVAGEGQPALVALLVPAEGMEGRLAEAVARVNARLSPVERVRRFAIAEPFTVENGLLTPTLKVRRRAVLERHAAVLEGLHRRE</sequence>
<organism evidence="5 6">
    <name type="scientific">Caldovatus aquaticus</name>
    <dbReference type="NCBI Taxonomy" id="2865671"/>
    <lineage>
        <taxon>Bacteria</taxon>
        <taxon>Pseudomonadati</taxon>
        <taxon>Pseudomonadota</taxon>
        <taxon>Alphaproteobacteria</taxon>
        <taxon>Acetobacterales</taxon>
        <taxon>Roseomonadaceae</taxon>
        <taxon>Caldovatus</taxon>
    </lineage>
</organism>
<dbReference type="InterPro" id="IPR042099">
    <property type="entry name" value="ANL_N_sf"/>
</dbReference>
<keyword evidence="5" id="KW-0436">Ligase</keyword>
<gene>
    <name evidence="5" type="ORF">K1J50_15225</name>
</gene>
<name>A0ABS7F5D4_9PROT</name>
<evidence type="ECO:0000313" key="5">
    <source>
        <dbReference type="EMBL" id="MBW8270834.1"/>
    </source>
</evidence>
<evidence type="ECO:0000256" key="2">
    <source>
        <dbReference type="ARBA" id="ARBA00022840"/>
    </source>
</evidence>
<dbReference type="Pfam" id="PF23562">
    <property type="entry name" value="AMP-binding_C_3"/>
    <property type="match status" value="1"/>
</dbReference>
<dbReference type="Gene3D" id="3.30.300.30">
    <property type="match status" value="1"/>
</dbReference>
<protein>
    <submittedName>
        <fullName evidence="5">Long-chain fatty acid--CoA ligase</fullName>
    </submittedName>
</protein>
<dbReference type="GO" id="GO:0016874">
    <property type="term" value="F:ligase activity"/>
    <property type="evidence" value="ECO:0007669"/>
    <property type="project" value="UniProtKB-KW"/>
</dbReference>
<dbReference type="CDD" id="cd05907">
    <property type="entry name" value="VL_LC_FACS_like"/>
    <property type="match status" value="1"/>
</dbReference>